<evidence type="ECO:0000256" key="3">
    <source>
        <dbReference type="SAM" id="MobiDB-lite"/>
    </source>
</evidence>
<dbReference type="EMBL" id="JAPCHY010000017">
    <property type="protein sequence ID" value="MCW4474064.1"/>
    <property type="molecule type" value="Genomic_DNA"/>
</dbReference>
<dbReference type="Pfam" id="PF00756">
    <property type="entry name" value="Esterase"/>
    <property type="match status" value="1"/>
</dbReference>
<comment type="caution">
    <text evidence="4">The sequence shown here is derived from an EMBL/GenBank/DDBJ whole genome shotgun (WGS) entry which is preliminary data.</text>
</comment>
<sequence length="329" mass="36283">MSGVRPDGSAPCHRPIAPPASGKHENGEQEYEMTGAWKQFATLIAITLAMPAPAAEAPQSPPSAPPATEGYTMPSTQAWDMTSDSGEVYRIFVSFPGTEAPDDGYPVLYVLDGNAMFAGFAEARRIQEYYDVGKTIVVGIGYPTDQAYDARRLNDYTPPLLDPPPTIYRSLAKYRSGGRAAFLDFLTGKLRTEIGQRYRINPERQALFGHSLGGLFGLYALYTQPQAFQSIVAASPSLEWNEQGVLREEREFMARLASGKVGRTSHLMVVVGGRDVDDDPYMAEAFVRRMDPLSGHGLRVRFLRYEDEGHMSVPARAVTDTLRFVSESR</sequence>
<comment type="similarity">
    <text evidence="1">Belongs to the esterase D family.</text>
</comment>
<dbReference type="PANTHER" id="PTHR40841:SF2">
    <property type="entry name" value="SIDEROPHORE-DEGRADING ESTERASE (EUROFUNG)"/>
    <property type="match status" value="1"/>
</dbReference>
<evidence type="ECO:0000313" key="5">
    <source>
        <dbReference type="Proteomes" id="UP001209922"/>
    </source>
</evidence>
<dbReference type="Proteomes" id="UP001209922">
    <property type="component" value="Unassembled WGS sequence"/>
</dbReference>
<accession>A0ABT3K0N8</accession>
<evidence type="ECO:0000256" key="1">
    <source>
        <dbReference type="ARBA" id="ARBA00005622"/>
    </source>
</evidence>
<evidence type="ECO:0000256" key="2">
    <source>
        <dbReference type="ARBA" id="ARBA00022801"/>
    </source>
</evidence>
<protein>
    <submittedName>
        <fullName evidence="4">Alpha/beta hydrolase-fold protein</fullName>
    </submittedName>
</protein>
<dbReference type="PANTHER" id="PTHR40841">
    <property type="entry name" value="SIDEROPHORE TRIACETYLFUSARININE C ESTERASE"/>
    <property type="match status" value="1"/>
</dbReference>
<reference evidence="4 5" key="1">
    <citation type="submission" date="2022-10" db="EMBL/GenBank/DDBJ databases">
        <title>Xanthomonas sp. H13-6.</title>
        <authorList>
            <person name="Liu X."/>
            <person name="Deng Z."/>
            <person name="Jiang Y."/>
            <person name="Yu T."/>
            <person name="Ai J."/>
        </authorList>
    </citation>
    <scope>NUCLEOTIDE SEQUENCE [LARGE SCALE GENOMIC DNA]</scope>
    <source>
        <strain evidence="4 5">H13-6</strain>
    </source>
</reference>
<dbReference type="InterPro" id="IPR029058">
    <property type="entry name" value="AB_hydrolase_fold"/>
</dbReference>
<feature type="region of interest" description="Disordered" evidence="3">
    <location>
        <begin position="1"/>
        <end position="30"/>
    </location>
</feature>
<keyword evidence="2 4" id="KW-0378">Hydrolase</keyword>
<proteinExistence type="inferred from homology"/>
<name>A0ABT3K0N8_9XANT</name>
<gene>
    <name evidence="4" type="ORF">OK345_16325</name>
</gene>
<dbReference type="GO" id="GO:0016787">
    <property type="term" value="F:hydrolase activity"/>
    <property type="evidence" value="ECO:0007669"/>
    <property type="project" value="UniProtKB-KW"/>
</dbReference>
<dbReference type="InterPro" id="IPR052558">
    <property type="entry name" value="Siderophore_Hydrolase_D"/>
</dbReference>
<dbReference type="InterPro" id="IPR000801">
    <property type="entry name" value="Esterase-like"/>
</dbReference>
<evidence type="ECO:0000313" key="4">
    <source>
        <dbReference type="EMBL" id="MCW4474064.1"/>
    </source>
</evidence>
<dbReference type="RefSeq" id="WP_265129067.1">
    <property type="nucleotide sequence ID" value="NZ_JAPCHY010000017.1"/>
</dbReference>
<keyword evidence="5" id="KW-1185">Reference proteome</keyword>
<dbReference type="SUPFAM" id="SSF53474">
    <property type="entry name" value="alpha/beta-Hydrolases"/>
    <property type="match status" value="1"/>
</dbReference>
<organism evidence="4 5">
    <name type="scientific">Xanthomonas chitinilytica</name>
    <dbReference type="NCBI Taxonomy" id="2989819"/>
    <lineage>
        <taxon>Bacteria</taxon>
        <taxon>Pseudomonadati</taxon>
        <taxon>Pseudomonadota</taxon>
        <taxon>Gammaproteobacteria</taxon>
        <taxon>Lysobacterales</taxon>
        <taxon>Lysobacteraceae</taxon>
        <taxon>Xanthomonas</taxon>
    </lineage>
</organism>
<dbReference type="Gene3D" id="3.40.50.1820">
    <property type="entry name" value="alpha/beta hydrolase"/>
    <property type="match status" value="1"/>
</dbReference>